<evidence type="ECO:0000259" key="10">
    <source>
        <dbReference type="PROSITE" id="PS50268"/>
    </source>
</evidence>
<sequence>MDDLSGKLSIKEVLNTTNKRYFKLIVDALDQGNSPLLSQTSVEVTVLDTSNSAPRIKPTLTPNPSNSFASISEYADVGAAVAHIGVEDLDSGRNGDVDCFLLNADSMFQLNKYATNEYKVTVDKSLDRETKPSHDVTITCTDKGVPPLSTMYSFEVRVSDENDNAPMFRQQRYFVNFNENNEIGDQIVIVSAFDMDSGNNSKLTFYLDARSQSYAFINERTGEILANRKFDKEAPDGQGLSLTVYARDQGNPVLSGSASVLVTIQDVNDEKPVFDQAHFRFWIDENRPADETVGKLSATDKDLGSNAVTRFTMKPNGSNIPFVVIEDGSIKTNRELDREDRAQYTFEVMAIDIGNEALFSTATVTVFVSDMNDNSPVVTFPRSGNSTVYVQYLTAPQTVVCRVLAEDKDDPNTANGRMRYSLTTMNSTNFFSIDASNGNVILKAPLENTNSIGKTYILNIQVTDQGNGTHYVQSTLHVVIVSDNGTQALTEEPSKNFVIVVVVSVATVLISVAIIVTICIIRRFDRSRRGITKGHQKVMTDSMYARNNEEVDNIFPADACEVEKKKKGVHFNIEGQSGIQGHVDCQIAQNNDDHGNHSFDHLVLRGRLLYGLHY</sequence>
<keyword evidence="6 9" id="KW-0472">Membrane</keyword>
<evidence type="ECO:0000256" key="7">
    <source>
        <dbReference type="ARBA" id="ARBA00023180"/>
    </source>
</evidence>
<evidence type="ECO:0000256" key="9">
    <source>
        <dbReference type="SAM" id="Phobius"/>
    </source>
</evidence>
<dbReference type="AlphaFoldDB" id="A0A9D4H5Q1"/>
<evidence type="ECO:0000313" key="11">
    <source>
        <dbReference type="EMBL" id="KAH3829989.1"/>
    </source>
</evidence>
<dbReference type="PANTHER" id="PTHR24028">
    <property type="entry name" value="CADHERIN-87A"/>
    <property type="match status" value="1"/>
</dbReference>
<feature type="domain" description="Cadherin" evidence="10">
    <location>
        <begin position="1"/>
        <end position="56"/>
    </location>
</feature>
<evidence type="ECO:0000256" key="6">
    <source>
        <dbReference type="ARBA" id="ARBA00023136"/>
    </source>
</evidence>
<dbReference type="Pfam" id="PF00028">
    <property type="entry name" value="Cadherin"/>
    <property type="match status" value="4"/>
</dbReference>
<dbReference type="GO" id="GO:0007156">
    <property type="term" value="P:homophilic cell adhesion via plasma membrane adhesion molecules"/>
    <property type="evidence" value="ECO:0007669"/>
    <property type="project" value="InterPro"/>
</dbReference>
<evidence type="ECO:0000256" key="1">
    <source>
        <dbReference type="ARBA" id="ARBA00004167"/>
    </source>
</evidence>
<keyword evidence="12" id="KW-1185">Reference proteome</keyword>
<accession>A0A9D4H5Q1</accession>
<dbReference type="Gene3D" id="2.60.40.60">
    <property type="entry name" value="Cadherins"/>
    <property type="match status" value="5"/>
</dbReference>
<comment type="subcellular location">
    <subcellularLocation>
        <location evidence="1">Membrane</location>
        <topology evidence="1">Single-pass membrane protein</topology>
    </subcellularLocation>
</comment>
<evidence type="ECO:0000256" key="5">
    <source>
        <dbReference type="ARBA" id="ARBA00022989"/>
    </source>
</evidence>
<dbReference type="PROSITE" id="PS50268">
    <property type="entry name" value="CADHERIN_2"/>
    <property type="match status" value="5"/>
</dbReference>
<organism evidence="11 12">
    <name type="scientific">Dreissena polymorpha</name>
    <name type="common">Zebra mussel</name>
    <name type="synonym">Mytilus polymorpha</name>
    <dbReference type="NCBI Taxonomy" id="45954"/>
    <lineage>
        <taxon>Eukaryota</taxon>
        <taxon>Metazoa</taxon>
        <taxon>Spiralia</taxon>
        <taxon>Lophotrochozoa</taxon>
        <taxon>Mollusca</taxon>
        <taxon>Bivalvia</taxon>
        <taxon>Autobranchia</taxon>
        <taxon>Heteroconchia</taxon>
        <taxon>Euheterodonta</taxon>
        <taxon>Imparidentia</taxon>
        <taxon>Neoheterodontei</taxon>
        <taxon>Myida</taxon>
        <taxon>Dreissenoidea</taxon>
        <taxon>Dreissenidae</taxon>
        <taxon>Dreissena</taxon>
    </lineage>
</organism>
<dbReference type="FunFam" id="2.60.40.60:FF:000092">
    <property type="entry name" value="Protocadherin 8"/>
    <property type="match status" value="1"/>
</dbReference>
<dbReference type="GO" id="GO:0005509">
    <property type="term" value="F:calcium ion binding"/>
    <property type="evidence" value="ECO:0007669"/>
    <property type="project" value="UniProtKB-UniRule"/>
</dbReference>
<keyword evidence="7" id="KW-0325">Glycoprotein</keyword>
<evidence type="ECO:0000256" key="3">
    <source>
        <dbReference type="ARBA" id="ARBA00022737"/>
    </source>
</evidence>
<feature type="domain" description="Cadherin" evidence="10">
    <location>
        <begin position="275"/>
        <end position="378"/>
    </location>
</feature>
<proteinExistence type="predicted"/>
<dbReference type="InterPro" id="IPR020894">
    <property type="entry name" value="Cadherin_CS"/>
</dbReference>
<dbReference type="Proteomes" id="UP000828390">
    <property type="component" value="Unassembled WGS sequence"/>
</dbReference>
<dbReference type="CDD" id="cd11304">
    <property type="entry name" value="Cadherin_repeat"/>
    <property type="match status" value="5"/>
</dbReference>
<reference evidence="11" key="2">
    <citation type="submission" date="2020-11" db="EMBL/GenBank/DDBJ databases">
        <authorList>
            <person name="McCartney M.A."/>
            <person name="Auch B."/>
            <person name="Kono T."/>
            <person name="Mallez S."/>
            <person name="Becker A."/>
            <person name="Gohl D.M."/>
            <person name="Silverstein K.A.T."/>
            <person name="Koren S."/>
            <person name="Bechman K.B."/>
            <person name="Herman A."/>
            <person name="Abrahante J.E."/>
            <person name="Garbe J."/>
        </authorList>
    </citation>
    <scope>NUCLEOTIDE SEQUENCE</scope>
    <source>
        <strain evidence="11">Duluth1</strain>
        <tissue evidence="11">Whole animal</tissue>
    </source>
</reference>
<evidence type="ECO:0000256" key="8">
    <source>
        <dbReference type="PROSITE-ProRule" id="PRU00043"/>
    </source>
</evidence>
<comment type="caution">
    <text evidence="11">The sequence shown here is derived from an EMBL/GenBank/DDBJ whole genome shotgun (WGS) entry which is preliminary data.</text>
</comment>
<keyword evidence="4 8" id="KW-0106">Calcium</keyword>
<dbReference type="PROSITE" id="PS00232">
    <property type="entry name" value="CADHERIN_1"/>
    <property type="match status" value="2"/>
</dbReference>
<dbReference type="InterPro" id="IPR002126">
    <property type="entry name" value="Cadherin-like_dom"/>
</dbReference>
<dbReference type="EMBL" id="JAIWYP010000004">
    <property type="protein sequence ID" value="KAH3829989.1"/>
    <property type="molecule type" value="Genomic_DNA"/>
</dbReference>
<feature type="transmembrane region" description="Helical" evidence="9">
    <location>
        <begin position="497"/>
        <end position="521"/>
    </location>
</feature>
<reference evidence="11" key="1">
    <citation type="journal article" date="2019" name="bioRxiv">
        <title>The Genome of the Zebra Mussel, Dreissena polymorpha: A Resource for Invasive Species Research.</title>
        <authorList>
            <person name="McCartney M.A."/>
            <person name="Auch B."/>
            <person name="Kono T."/>
            <person name="Mallez S."/>
            <person name="Zhang Y."/>
            <person name="Obille A."/>
            <person name="Becker A."/>
            <person name="Abrahante J.E."/>
            <person name="Garbe J."/>
            <person name="Badalamenti J.P."/>
            <person name="Herman A."/>
            <person name="Mangelson H."/>
            <person name="Liachko I."/>
            <person name="Sullivan S."/>
            <person name="Sone E.D."/>
            <person name="Koren S."/>
            <person name="Silverstein K.A.T."/>
            <person name="Beckman K.B."/>
            <person name="Gohl D.M."/>
        </authorList>
    </citation>
    <scope>NUCLEOTIDE SEQUENCE</scope>
    <source>
        <strain evidence="11">Duluth1</strain>
        <tissue evidence="11">Whole animal</tissue>
    </source>
</reference>
<evidence type="ECO:0000256" key="2">
    <source>
        <dbReference type="ARBA" id="ARBA00022692"/>
    </source>
</evidence>
<dbReference type="GO" id="GO:0005886">
    <property type="term" value="C:plasma membrane"/>
    <property type="evidence" value="ECO:0007669"/>
    <property type="project" value="InterPro"/>
</dbReference>
<dbReference type="SUPFAM" id="SSF49313">
    <property type="entry name" value="Cadherin-like"/>
    <property type="match status" value="4"/>
</dbReference>
<keyword evidence="3" id="KW-0677">Repeat</keyword>
<gene>
    <name evidence="11" type="ORF">DPMN_103223</name>
</gene>
<name>A0A9D4H5Q1_DREPO</name>
<keyword evidence="5 9" id="KW-1133">Transmembrane helix</keyword>
<dbReference type="PRINTS" id="PR00205">
    <property type="entry name" value="CADHERIN"/>
</dbReference>
<keyword evidence="2 9" id="KW-0812">Transmembrane</keyword>
<evidence type="ECO:0000313" key="12">
    <source>
        <dbReference type="Proteomes" id="UP000828390"/>
    </source>
</evidence>
<feature type="domain" description="Cadherin" evidence="10">
    <location>
        <begin position="398"/>
        <end position="495"/>
    </location>
</feature>
<dbReference type="SMART" id="SM00112">
    <property type="entry name" value="CA"/>
    <property type="match status" value="4"/>
</dbReference>
<feature type="domain" description="Cadherin" evidence="10">
    <location>
        <begin position="63"/>
        <end position="168"/>
    </location>
</feature>
<protein>
    <recommendedName>
        <fullName evidence="10">Cadherin domain-containing protein</fullName>
    </recommendedName>
</protein>
<dbReference type="PANTHER" id="PTHR24028:SF146">
    <property type="entry name" value="CADHERIN 96CB, ISOFORM D-RELATED"/>
    <property type="match status" value="1"/>
</dbReference>
<feature type="domain" description="Cadherin" evidence="10">
    <location>
        <begin position="169"/>
        <end position="274"/>
    </location>
</feature>
<dbReference type="InterPro" id="IPR015919">
    <property type="entry name" value="Cadherin-like_sf"/>
</dbReference>
<evidence type="ECO:0000256" key="4">
    <source>
        <dbReference type="ARBA" id="ARBA00022837"/>
    </source>
</evidence>
<dbReference type="InterPro" id="IPR050174">
    <property type="entry name" value="Protocadherin/Cadherin-CA"/>
</dbReference>
<dbReference type="FunFam" id="2.60.40.60:FF:000020">
    <property type="entry name" value="Dachsous cadherin-related 1b"/>
    <property type="match status" value="2"/>
</dbReference>